<dbReference type="Pfam" id="PF01527">
    <property type="entry name" value="HTH_Tnp_1"/>
    <property type="match status" value="1"/>
</dbReference>
<dbReference type="EMBL" id="AP012035">
    <property type="protein sequence ID" value="BAJ81381.1"/>
    <property type="molecule type" value="Genomic_DNA"/>
</dbReference>
<keyword evidence="3" id="KW-1185">Reference proteome</keyword>
<dbReference type="NCBIfam" id="NF047595">
    <property type="entry name" value="IS66_ISRel24_TnpA"/>
    <property type="match status" value="1"/>
</dbReference>
<name>F0J021_ACIMA</name>
<dbReference type="InterPro" id="IPR002514">
    <property type="entry name" value="Transposase_8"/>
</dbReference>
<dbReference type="PANTHER" id="PTHR37936:SF3">
    <property type="entry name" value="TRANSPOSASE INSC FOR INSERTION ELEMENT IS2A-RELATED"/>
    <property type="match status" value="1"/>
</dbReference>
<dbReference type="KEGG" id="amv:ACMV_20340"/>
<dbReference type="InterPro" id="IPR036388">
    <property type="entry name" value="WH-like_DNA-bd_sf"/>
</dbReference>
<dbReference type="GO" id="GO:0004803">
    <property type="term" value="F:transposase activity"/>
    <property type="evidence" value="ECO:0007669"/>
    <property type="project" value="InterPro"/>
</dbReference>
<sequence>MFVGMSDVSISEIFEADRVEAIGAARTSAHTSASKERVEVITRGARRRWSRSVKRAIVEASLAPGVMVSALCRQHEISSGQLSTWRRQYRDGDLAEAAPLVPGFARAVVSGTAPALGLASAPTAMETIEITLPDGVGLRVGAGVSQAALSRVLAALRDA</sequence>
<gene>
    <name evidence="2" type="ordered locus">ACMV_20340</name>
</gene>
<dbReference type="Gene3D" id="1.10.10.10">
    <property type="entry name" value="Winged helix-like DNA-binding domain superfamily/Winged helix DNA-binding domain"/>
    <property type="match status" value="1"/>
</dbReference>
<evidence type="ECO:0000256" key="1">
    <source>
        <dbReference type="ARBA" id="ARBA00009964"/>
    </source>
</evidence>
<reference evidence="2 3" key="1">
    <citation type="submission" date="2010-12" db="EMBL/GenBank/DDBJ databases">
        <title>Whole genome sequence of Acidiphilium multivorum AIU301.</title>
        <authorList>
            <person name="Narita-Yamada S."/>
            <person name="Nakamura S."/>
            <person name="Ito N."/>
            <person name="Takarada H."/>
            <person name="Katano Y."/>
            <person name="Nakazawa H."/>
            <person name="Hosoyama A."/>
            <person name="Yamada R."/>
            <person name="Fujita N."/>
        </authorList>
    </citation>
    <scope>NUCLEOTIDE SEQUENCE [LARGE SCALE GENOMIC DNA]</scope>
    <source>
        <strain evidence="3">DSM 11245 / JCM 8867 / AIU301</strain>
    </source>
</reference>
<evidence type="ECO:0000313" key="2">
    <source>
        <dbReference type="EMBL" id="BAJ81381.1"/>
    </source>
</evidence>
<evidence type="ECO:0000313" key="3">
    <source>
        <dbReference type="Proteomes" id="UP000007100"/>
    </source>
</evidence>
<dbReference type="OrthoDB" id="7267835at2"/>
<dbReference type="AlphaFoldDB" id="F0J021"/>
<dbReference type="InterPro" id="IPR010921">
    <property type="entry name" value="Trp_repressor/repl_initiator"/>
</dbReference>
<dbReference type="PANTHER" id="PTHR37936">
    <property type="entry name" value="TRANSPOSASE INSC FOR INSERTION ELEMENT IS2A-RELATED"/>
    <property type="match status" value="1"/>
</dbReference>
<proteinExistence type="inferred from homology"/>
<dbReference type="HOGENOM" id="CLU_113764_1_2_5"/>
<protein>
    <submittedName>
        <fullName evidence="2">Putative transposase for insertion sequence element</fullName>
    </submittedName>
</protein>
<dbReference type="Proteomes" id="UP000007100">
    <property type="component" value="Chromosome"/>
</dbReference>
<dbReference type="GO" id="GO:0043565">
    <property type="term" value="F:sequence-specific DNA binding"/>
    <property type="evidence" value="ECO:0007669"/>
    <property type="project" value="InterPro"/>
</dbReference>
<comment type="similarity">
    <text evidence="1">Belongs to the transposase 8 family.</text>
</comment>
<dbReference type="SUPFAM" id="SSF48295">
    <property type="entry name" value="TrpR-like"/>
    <property type="match status" value="1"/>
</dbReference>
<dbReference type="GO" id="GO:0006313">
    <property type="term" value="P:DNA transposition"/>
    <property type="evidence" value="ECO:0007669"/>
    <property type="project" value="InterPro"/>
</dbReference>
<accession>F0J021</accession>
<organism evidence="2 3">
    <name type="scientific">Acidiphilium multivorum (strain DSM 11245 / JCM 8867 / NBRC 100883 / AIU 301)</name>
    <dbReference type="NCBI Taxonomy" id="926570"/>
    <lineage>
        <taxon>Bacteria</taxon>
        <taxon>Pseudomonadati</taxon>
        <taxon>Pseudomonadota</taxon>
        <taxon>Alphaproteobacteria</taxon>
        <taxon>Acetobacterales</taxon>
        <taxon>Acidocellaceae</taxon>
        <taxon>Acidiphilium</taxon>
    </lineage>
</organism>